<dbReference type="EMBL" id="BLBC01000005">
    <property type="protein sequence ID" value="GET45245.1"/>
    <property type="molecule type" value="Genomic_DNA"/>
</dbReference>
<accession>A0A5M4B7J0</accession>
<comment type="caution">
    <text evidence="1">The sequence shown here is derived from an EMBL/GenBank/DDBJ whole genome shotgun (WGS) entry which is preliminary data.</text>
</comment>
<dbReference type="AlphaFoldDB" id="A0A5M4B7J0"/>
<proteinExistence type="predicted"/>
<dbReference type="Proteomes" id="UP000398217">
    <property type="component" value="Unassembled WGS sequence"/>
</dbReference>
<protein>
    <submittedName>
        <fullName evidence="1">Uncharacterized protein</fullName>
    </submittedName>
</protein>
<reference evidence="2" key="1">
    <citation type="journal article" date="2020" name="Int. J. Syst. Evol. Microbiol.">
        <title>Capnocytophaga felis sp. nov. isolated from the feline oral cavity.</title>
        <authorList>
            <person name="Suzuki M."/>
            <person name="Umeda K."/>
            <person name="Kimura M."/>
            <person name="Imaoka K."/>
            <person name="Morikawa S."/>
            <person name="Maeda K."/>
        </authorList>
    </citation>
    <scope>NUCLEOTIDE SEQUENCE [LARGE SCALE GENOMIC DNA]</scope>
    <source>
        <strain evidence="2">KC07070</strain>
    </source>
</reference>
<name>A0A5M4B7J0_9FLAO</name>
<sequence>MAFAIISVGVYAQGAPANKAVKGTAPTQNVTCTDNAQNPIVGKRYTYTINGPEGKYHFFATDNGTFIDNGALATSGAYTEGNGQINVGAGSYNNANSEEKSIDITWTNAAASTSYLVVNHSPKTGCTTTNNLKVLKIQPKNAFFIELRNMDKDKQTQALSTTSNVDVCLGQIKSAVLTGDQIAYDYGQQSLFYEFIAVNYDKTFTPQIKIEGLQEGQTATLKWGYSKENISTELSNTITHTGNTITLPQITAEETATPSEGVSIYLELAIKNGKVEGTNDQQITLSADATTSSNIKDVKTDCTEEDEFADKAIQTLKARATITGNGLNFMPSQP</sequence>
<gene>
    <name evidence="1" type="ORF">RCZ01_05470</name>
</gene>
<evidence type="ECO:0000313" key="1">
    <source>
        <dbReference type="EMBL" id="GET45245.1"/>
    </source>
</evidence>
<evidence type="ECO:0000313" key="2">
    <source>
        <dbReference type="Proteomes" id="UP000398217"/>
    </source>
</evidence>
<keyword evidence="2" id="KW-1185">Reference proteome</keyword>
<organism evidence="1 2">
    <name type="scientific">Capnocytophaga felis</name>
    <dbReference type="NCBI Taxonomy" id="2267611"/>
    <lineage>
        <taxon>Bacteria</taxon>
        <taxon>Pseudomonadati</taxon>
        <taxon>Bacteroidota</taxon>
        <taxon>Flavobacteriia</taxon>
        <taxon>Flavobacteriales</taxon>
        <taxon>Flavobacteriaceae</taxon>
        <taxon>Capnocytophaga</taxon>
    </lineage>
</organism>